<organism evidence="1 2">
    <name type="scientific">Peribacillus butanolivorans</name>
    <dbReference type="NCBI Taxonomy" id="421767"/>
    <lineage>
        <taxon>Bacteria</taxon>
        <taxon>Bacillati</taxon>
        <taxon>Bacillota</taxon>
        <taxon>Bacilli</taxon>
        <taxon>Bacillales</taxon>
        <taxon>Bacillaceae</taxon>
        <taxon>Peribacillus</taxon>
    </lineage>
</organism>
<dbReference type="EMBL" id="NUEQ01000025">
    <property type="protein sequence ID" value="PEJ32286.1"/>
    <property type="molecule type" value="Genomic_DNA"/>
</dbReference>
<protein>
    <submittedName>
        <fullName evidence="1">Uncharacterized protein</fullName>
    </submittedName>
</protein>
<sequence length="84" mass="9517">MLTIKERINLRKNILQELYIHNFEARGVAIKSTIDEIDKDVERSLAYDYLKDKGLIKAESGGGRSIKIKITALGIDLVESLDQK</sequence>
<dbReference type="Proteomes" id="UP000220106">
    <property type="component" value="Unassembled WGS sequence"/>
</dbReference>
<dbReference type="RefSeq" id="WP_098176359.1">
    <property type="nucleotide sequence ID" value="NZ_NUEQ01000025.1"/>
</dbReference>
<proteinExistence type="predicted"/>
<reference evidence="1 2" key="1">
    <citation type="submission" date="2017-09" db="EMBL/GenBank/DDBJ databases">
        <title>Large-scale bioinformatics analysis of Bacillus genomes uncovers conserved roles of natural products in bacterial physiology.</title>
        <authorList>
            <consortium name="Agbiome Team Llc"/>
            <person name="Bleich R.M."/>
            <person name="Kirk G.J."/>
            <person name="Santa Maria K.C."/>
            <person name="Allen S.E."/>
            <person name="Farag S."/>
            <person name="Shank E.A."/>
            <person name="Bowers A."/>
        </authorList>
    </citation>
    <scope>NUCLEOTIDE SEQUENCE [LARGE SCALE GENOMIC DNA]</scope>
    <source>
        <strain evidence="1 2">AFS003229</strain>
    </source>
</reference>
<accession>A0AAX0S499</accession>
<comment type="caution">
    <text evidence="1">The sequence shown here is derived from an EMBL/GenBank/DDBJ whole genome shotgun (WGS) entry which is preliminary data.</text>
</comment>
<evidence type="ECO:0000313" key="2">
    <source>
        <dbReference type="Proteomes" id="UP000220106"/>
    </source>
</evidence>
<gene>
    <name evidence="1" type="ORF">CN689_14245</name>
</gene>
<name>A0AAX0S499_9BACI</name>
<dbReference type="AlphaFoldDB" id="A0AAX0S499"/>
<evidence type="ECO:0000313" key="1">
    <source>
        <dbReference type="EMBL" id="PEJ32286.1"/>
    </source>
</evidence>